<name>A0ABW6A9S0_9BACT</name>
<accession>A0ABW6A9S0</accession>
<keyword evidence="1" id="KW-0175">Coiled coil</keyword>
<keyword evidence="3" id="KW-1185">Reference proteome</keyword>
<comment type="caution">
    <text evidence="2">The sequence shown here is derived from an EMBL/GenBank/DDBJ whole genome shotgun (WGS) entry which is preliminary data.</text>
</comment>
<dbReference type="Proteomes" id="UP001597511">
    <property type="component" value="Unassembled WGS sequence"/>
</dbReference>
<feature type="coiled-coil region" evidence="1">
    <location>
        <begin position="7"/>
        <end position="34"/>
    </location>
</feature>
<protein>
    <submittedName>
        <fullName evidence="2">Uncharacterized protein</fullName>
    </submittedName>
</protein>
<evidence type="ECO:0000256" key="1">
    <source>
        <dbReference type="SAM" id="Coils"/>
    </source>
</evidence>
<dbReference type="EMBL" id="JBHUOZ010000003">
    <property type="protein sequence ID" value="MFD2921391.1"/>
    <property type="molecule type" value="Genomic_DNA"/>
</dbReference>
<reference evidence="3" key="1">
    <citation type="journal article" date="2019" name="Int. J. Syst. Evol. Microbiol.">
        <title>The Global Catalogue of Microorganisms (GCM) 10K type strain sequencing project: providing services to taxonomists for standard genome sequencing and annotation.</title>
        <authorList>
            <consortium name="The Broad Institute Genomics Platform"/>
            <consortium name="The Broad Institute Genome Sequencing Center for Infectious Disease"/>
            <person name="Wu L."/>
            <person name="Ma J."/>
        </authorList>
    </citation>
    <scope>NUCLEOTIDE SEQUENCE [LARGE SCALE GENOMIC DNA]</scope>
    <source>
        <strain evidence="3">KCTC 23299</strain>
    </source>
</reference>
<evidence type="ECO:0000313" key="3">
    <source>
        <dbReference type="Proteomes" id="UP001597511"/>
    </source>
</evidence>
<dbReference type="RefSeq" id="WP_386101601.1">
    <property type="nucleotide sequence ID" value="NZ_JBHUOZ010000003.1"/>
</dbReference>
<evidence type="ECO:0000313" key="2">
    <source>
        <dbReference type="EMBL" id="MFD2921391.1"/>
    </source>
</evidence>
<proteinExistence type="predicted"/>
<gene>
    <name evidence="2" type="ORF">ACFS6H_16815</name>
</gene>
<organism evidence="2 3">
    <name type="scientific">Terrimonas rubra</name>
    <dbReference type="NCBI Taxonomy" id="1035890"/>
    <lineage>
        <taxon>Bacteria</taxon>
        <taxon>Pseudomonadati</taxon>
        <taxon>Bacteroidota</taxon>
        <taxon>Chitinophagia</taxon>
        <taxon>Chitinophagales</taxon>
        <taxon>Chitinophagaceae</taxon>
        <taxon>Terrimonas</taxon>
    </lineage>
</organism>
<sequence>MQASSTLEQKKVLVARLIKELSDESEELREALDIRDILLFRSFRLSHPQFFHHENSDEPVCLDSLKQSFKEYLLTLSRMGFLTYYLDEKQ</sequence>